<dbReference type="InterPro" id="IPR023395">
    <property type="entry name" value="MCP_dom_sf"/>
</dbReference>
<dbReference type="InterPro" id="IPR002067">
    <property type="entry name" value="MCP"/>
</dbReference>
<keyword evidence="15" id="KW-0234">DNA repair</keyword>
<evidence type="ECO:0000256" key="8">
    <source>
        <dbReference type="ARBA" id="ARBA00022737"/>
    </source>
</evidence>
<keyword evidence="14 18" id="KW-0472">Membrane</keyword>
<keyword evidence="8" id="KW-0677">Repeat</keyword>
<comment type="caution">
    <text evidence="22">The sequence shown here is derived from an EMBL/GenBank/DDBJ whole genome shotgun (WGS) entry which is preliminary data.</text>
</comment>
<dbReference type="Pfam" id="PF00153">
    <property type="entry name" value="Mito_carr"/>
    <property type="match status" value="3"/>
</dbReference>
<evidence type="ECO:0000256" key="3">
    <source>
        <dbReference type="ARBA" id="ARBA00009359"/>
    </source>
</evidence>
<dbReference type="Gene3D" id="1.50.40.10">
    <property type="entry name" value="Mitochondrial carrier domain"/>
    <property type="match status" value="1"/>
</dbReference>
<dbReference type="OrthoDB" id="270584at2759"/>
<dbReference type="EMBL" id="JABEYC010000216">
    <property type="protein sequence ID" value="KAF4980595.1"/>
    <property type="molecule type" value="Genomic_DNA"/>
</dbReference>
<comment type="subunit">
    <text evidence="4 20">Monomer.</text>
</comment>
<evidence type="ECO:0000256" key="14">
    <source>
        <dbReference type="ARBA" id="ARBA00023136"/>
    </source>
</evidence>
<reference evidence="22" key="2">
    <citation type="submission" date="2020-05" db="EMBL/GenBank/DDBJ databases">
        <authorList>
            <person name="Kim H.-S."/>
            <person name="Proctor R.H."/>
            <person name="Brown D.W."/>
        </authorList>
    </citation>
    <scope>NUCLEOTIDE SEQUENCE</scope>
    <source>
        <strain evidence="22">NRRL 22465</strain>
    </source>
</reference>
<dbReference type="SUPFAM" id="SSF103506">
    <property type="entry name" value="Mitochondrial carrier"/>
    <property type="match status" value="1"/>
</dbReference>
<evidence type="ECO:0000313" key="22">
    <source>
        <dbReference type="EMBL" id="KAF4980595.1"/>
    </source>
</evidence>
<keyword evidence="11 20" id="KW-1133">Transmembrane helix</keyword>
<dbReference type="InterPro" id="IPR002113">
    <property type="entry name" value="ADT_euk_type"/>
</dbReference>
<evidence type="ECO:0000256" key="17">
    <source>
        <dbReference type="ARBA" id="ARBA00045250"/>
    </source>
</evidence>
<comment type="caution">
    <text evidence="20">Lacks conserved residue(s) required for the propagation of feature annotation.</text>
</comment>
<evidence type="ECO:0000313" key="23">
    <source>
        <dbReference type="Proteomes" id="UP000635477"/>
    </source>
</evidence>
<dbReference type="PRINTS" id="PR00926">
    <property type="entry name" value="MITOCARRIER"/>
</dbReference>
<feature type="region of interest" description="Disordered" evidence="21">
    <location>
        <begin position="326"/>
        <end position="413"/>
    </location>
</feature>
<comment type="catalytic activity">
    <reaction evidence="16">
        <text>ADP(in) + ATP(out) = ADP(out) + ATP(in)</text>
        <dbReference type="Rhea" id="RHEA:34999"/>
        <dbReference type="ChEBI" id="CHEBI:30616"/>
        <dbReference type="ChEBI" id="CHEBI:456216"/>
    </reaction>
    <physiologicalReaction direction="left-to-right" evidence="16">
        <dbReference type="Rhea" id="RHEA:35000"/>
    </physiologicalReaction>
</comment>
<feature type="repeat" description="Solcar" evidence="18">
    <location>
        <begin position="217"/>
        <end position="303"/>
    </location>
</feature>
<dbReference type="GO" id="GO:0051382">
    <property type="term" value="P:kinetochore assembly"/>
    <property type="evidence" value="ECO:0007669"/>
    <property type="project" value="InterPro"/>
</dbReference>
<feature type="repeat" description="Solcar" evidence="18">
    <location>
        <begin position="117"/>
        <end position="209"/>
    </location>
</feature>
<dbReference type="GO" id="GO:0005743">
    <property type="term" value="C:mitochondrial inner membrane"/>
    <property type="evidence" value="ECO:0007669"/>
    <property type="project" value="UniProtKB-SubCell"/>
</dbReference>
<protein>
    <recommendedName>
        <fullName evidence="20">ADP/ATP translocase</fullName>
    </recommendedName>
    <alternativeName>
        <fullName evidence="20">ADP,ATP carrier protein</fullName>
    </alternativeName>
</protein>
<keyword evidence="9" id="KW-0227">DNA damage</keyword>
<evidence type="ECO:0000256" key="11">
    <source>
        <dbReference type="ARBA" id="ARBA00022989"/>
    </source>
</evidence>
<evidence type="ECO:0000256" key="20">
    <source>
        <dbReference type="RuleBase" id="RU368008"/>
    </source>
</evidence>
<dbReference type="InterPro" id="IPR018552">
    <property type="entry name" value="CENP-X"/>
</dbReference>
<organism evidence="22 23">
    <name type="scientific">Fusarium zealandicum</name>
    <dbReference type="NCBI Taxonomy" id="1053134"/>
    <lineage>
        <taxon>Eukaryota</taxon>
        <taxon>Fungi</taxon>
        <taxon>Dikarya</taxon>
        <taxon>Ascomycota</taxon>
        <taxon>Pezizomycotina</taxon>
        <taxon>Sordariomycetes</taxon>
        <taxon>Hypocreomycetidae</taxon>
        <taxon>Hypocreales</taxon>
        <taxon>Nectriaceae</taxon>
        <taxon>Fusarium</taxon>
        <taxon>Fusarium staphyleae species complex</taxon>
    </lineage>
</organism>
<comment type="similarity">
    <text evidence="2 19">Belongs to the mitochondrial carrier (TC 2.A.29) family.</text>
</comment>
<evidence type="ECO:0000256" key="1">
    <source>
        <dbReference type="ARBA" id="ARBA00004448"/>
    </source>
</evidence>
<comment type="subcellular location">
    <subcellularLocation>
        <location evidence="20">Membrane</location>
        <topology evidence="20">Multi-pass membrane protein</topology>
    </subcellularLocation>
    <subcellularLocation>
        <location evidence="1">Mitochondrion inner membrane</location>
        <topology evidence="1">Multi-pass membrane protein</topology>
    </subcellularLocation>
</comment>
<feature type="repeat" description="Solcar" evidence="18">
    <location>
        <begin position="12"/>
        <end position="105"/>
    </location>
</feature>
<dbReference type="PROSITE" id="PS50920">
    <property type="entry name" value="SOLCAR"/>
    <property type="match status" value="3"/>
</dbReference>
<evidence type="ECO:0000256" key="16">
    <source>
        <dbReference type="ARBA" id="ARBA00024143"/>
    </source>
</evidence>
<comment type="function">
    <text evidence="17">ADP:ATP antiporter that mediates import of ADP into the mitochondrial matrix for ATP synthesis, and export of ATP out to fuel the cell. Cycles between the cytoplasmic-open state (c-state) and the matrix-open state (m-state): operates by the alternating access mechanism with a single substrate-binding site intermittently exposed to either the cytosolic (c-state) or matrix (m-state) side of the inner mitochondrial membrane.</text>
</comment>
<evidence type="ECO:0000256" key="6">
    <source>
        <dbReference type="ARBA" id="ARBA00022449"/>
    </source>
</evidence>
<evidence type="ECO:0000256" key="4">
    <source>
        <dbReference type="ARBA" id="ARBA00011245"/>
    </source>
</evidence>
<feature type="transmembrane region" description="Helical" evidence="20">
    <location>
        <begin position="219"/>
        <end position="240"/>
    </location>
</feature>
<dbReference type="GO" id="GO:0005471">
    <property type="term" value="F:ATP:ADP antiporter activity"/>
    <property type="evidence" value="ECO:0007669"/>
    <property type="project" value="UniProtKB-UniRule"/>
</dbReference>
<feature type="transmembrane region" description="Helical" evidence="20">
    <location>
        <begin position="180"/>
        <end position="199"/>
    </location>
</feature>
<keyword evidence="12" id="KW-0238">DNA-binding</keyword>
<sequence length="483" mass="52509">MSTEKQTVLGMPPFVADFLMGGVSAAVSKTAAAPIERVKLLIQNQDEMLKTGRLDRKYAGIGDCFKRTMADEGVMALWRGNTANVIRYFPTQALNFAFRDKFKAMFGYKKERDGYALWMAGNLASGGAAGATSLLFVYSLDYARTRLANDAKNAKSGGDRQFNGLVDVYKKTLASDGIAGLYRGFMPSVAGIVVYRGLYFGMYDSIKPVVLTGNLQGNFLASFALGWLVTTGAGIASYPLDTIRRRMMMTSGEAVKYKNTLDAARQIVAKEGVKSLFKGAGANILRGVAGAGVLSIYDQLQVLLFGKAFNPIPIESESLTRSFAASSSSRLQQTSTYDDTSLLLGSTEMPPKQTAGAGRGRPKGVAKKAAKEPEPEPQSSNPFELSDDDDHRTGPSTREVQVVEDEEPDPEKTIPRELLTRLLHEFFAKDATRISRDANDAAGKYFDIFVREAIARAAVEKPGASFLEVDDLEKISPQLLLDL</sequence>
<evidence type="ECO:0000256" key="13">
    <source>
        <dbReference type="ARBA" id="ARBA00023128"/>
    </source>
</evidence>
<reference evidence="22" key="1">
    <citation type="journal article" date="2020" name="BMC Genomics">
        <title>Correction to: Identification and distribution of gene clusters required for synthesis of sphingolipid metabolism inhibitors in diverse species of the filamentous fungus Fusarium.</title>
        <authorList>
            <person name="Kim H.S."/>
            <person name="Lohmar J.M."/>
            <person name="Busman M."/>
            <person name="Brown D.W."/>
            <person name="Naumann T.A."/>
            <person name="Divon H.H."/>
            <person name="Lysoe E."/>
            <person name="Uhlig S."/>
            <person name="Proctor R.H."/>
        </authorList>
    </citation>
    <scope>NUCLEOTIDE SEQUENCE</scope>
    <source>
        <strain evidence="22">NRRL 22465</strain>
    </source>
</reference>
<keyword evidence="6" id="KW-0050">Antiport</keyword>
<dbReference type="PRINTS" id="PR00927">
    <property type="entry name" value="ADPTRNSLCASE"/>
</dbReference>
<keyword evidence="23" id="KW-1185">Reference proteome</keyword>
<evidence type="ECO:0000256" key="7">
    <source>
        <dbReference type="ARBA" id="ARBA00022692"/>
    </source>
</evidence>
<keyword evidence="10" id="KW-0999">Mitochondrion inner membrane</keyword>
<evidence type="ECO:0000256" key="21">
    <source>
        <dbReference type="SAM" id="MobiDB-lite"/>
    </source>
</evidence>
<evidence type="ECO:0000256" key="9">
    <source>
        <dbReference type="ARBA" id="ARBA00022763"/>
    </source>
</evidence>
<evidence type="ECO:0000256" key="15">
    <source>
        <dbReference type="ARBA" id="ARBA00023204"/>
    </source>
</evidence>
<keyword evidence="7 18" id="KW-0812">Transmembrane</keyword>
<feature type="transmembrane region" description="Helical" evidence="20">
    <location>
        <begin position="115"/>
        <end position="138"/>
    </location>
</feature>
<dbReference type="CDD" id="cd22921">
    <property type="entry name" value="HFD_CENP-X"/>
    <property type="match status" value="1"/>
</dbReference>
<dbReference type="Gene3D" id="6.10.130.30">
    <property type="match status" value="1"/>
</dbReference>
<dbReference type="AlphaFoldDB" id="A0A8H4UP75"/>
<dbReference type="PANTHER" id="PTHR45635">
    <property type="entry name" value="ADP,ATP CARRIER PROTEIN 1-RELATED-RELATED"/>
    <property type="match status" value="1"/>
</dbReference>
<dbReference type="Proteomes" id="UP000635477">
    <property type="component" value="Unassembled WGS sequence"/>
</dbReference>
<evidence type="ECO:0000256" key="2">
    <source>
        <dbReference type="ARBA" id="ARBA00006375"/>
    </source>
</evidence>
<dbReference type="GO" id="GO:1990544">
    <property type="term" value="P:mitochondrial ATP transmembrane transport"/>
    <property type="evidence" value="ECO:0007669"/>
    <property type="project" value="InterPro"/>
</dbReference>
<dbReference type="Pfam" id="PF09415">
    <property type="entry name" value="CENP-X"/>
    <property type="match status" value="1"/>
</dbReference>
<proteinExistence type="inferred from homology"/>
<dbReference type="GO" id="GO:0140021">
    <property type="term" value="P:mitochondrial ADP transmembrane transport"/>
    <property type="evidence" value="ECO:0007669"/>
    <property type="project" value="InterPro"/>
</dbReference>
<dbReference type="InterPro" id="IPR018108">
    <property type="entry name" value="MCP_transmembrane"/>
</dbReference>
<evidence type="ECO:0000256" key="5">
    <source>
        <dbReference type="ARBA" id="ARBA00022448"/>
    </source>
</evidence>
<accession>A0A8H4UP75</accession>
<evidence type="ECO:0000256" key="19">
    <source>
        <dbReference type="RuleBase" id="RU000488"/>
    </source>
</evidence>
<evidence type="ECO:0000256" key="18">
    <source>
        <dbReference type="PROSITE-ProRule" id="PRU00282"/>
    </source>
</evidence>
<keyword evidence="13" id="KW-0496">Mitochondrion</keyword>
<comment type="function">
    <text evidence="20">Catalyzes the exchange of ADP and ATP across the membrane.</text>
</comment>
<evidence type="ECO:0000256" key="10">
    <source>
        <dbReference type="ARBA" id="ARBA00022792"/>
    </source>
</evidence>
<gene>
    <name evidence="22" type="ORF">FZEAL_3408</name>
</gene>
<dbReference type="FunFam" id="1.50.40.10:FF:000001">
    <property type="entry name" value="ADP,ATP carrier protein, mitochondrial"/>
    <property type="match status" value="1"/>
</dbReference>
<dbReference type="GO" id="GO:0003677">
    <property type="term" value="F:DNA binding"/>
    <property type="evidence" value="ECO:0007669"/>
    <property type="project" value="UniProtKB-KW"/>
</dbReference>
<comment type="similarity">
    <text evidence="3">Belongs to the CENP-X/MHF2 family.</text>
</comment>
<keyword evidence="5 19" id="KW-0813">Transport</keyword>
<evidence type="ECO:0000256" key="12">
    <source>
        <dbReference type="ARBA" id="ARBA00023125"/>
    </source>
</evidence>
<dbReference type="GO" id="GO:0006281">
    <property type="term" value="P:DNA repair"/>
    <property type="evidence" value="ECO:0007669"/>
    <property type="project" value="UniProtKB-KW"/>
</dbReference>
<dbReference type="PANTHER" id="PTHR45635:SF14">
    <property type="entry name" value="ADP_ATP TRANSLOCASE"/>
    <property type="match status" value="1"/>
</dbReference>
<name>A0A8H4UP75_9HYPO</name>